<dbReference type="Proteomes" id="UP001549921">
    <property type="component" value="Unassembled WGS sequence"/>
</dbReference>
<reference evidence="1 2" key="1">
    <citation type="submission" date="2024-06" db="EMBL/GenBank/DDBJ databases">
        <title>A chromosome-level genome assembly of beet webworm, Loxostege sticticalis.</title>
        <authorList>
            <person name="Zhang Y."/>
        </authorList>
    </citation>
    <scope>NUCLEOTIDE SEQUENCE [LARGE SCALE GENOMIC DNA]</scope>
    <source>
        <strain evidence="1">AQ028</strain>
        <tissue evidence="1">Male pupae</tissue>
    </source>
</reference>
<protein>
    <recommendedName>
        <fullName evidence="3">VWFA domain-containing protein</fullName>
    </recommendedName>
</protein>
<dbReference type="EMBL" id="JBEDNZ010000021">
    <property type="protein sequence ID" value="KAL0818781.1"/>
    <property type="molecule type" value="Genomic_DNA"/>
</dbReference>
<proteinExistence type="predicted"/>
<dbReference type="PANTHER" id="PTHR46954:SF1">
    <property type="entry name" value="C2H2-TYPE DOMAIN-CONTAINING PROTEIN"/>
    <property type="match status" value="1"/>
</dbReference>
<evidence type="ECO:0000313" key="2">
    <source>
        <dbReference type="Proteomes" id="UP001549921"/>
    </source>
</evidence>
<sequence length="240" mass="27286">MSFAEAVTYSGPTYVAIRSGIHSSSTASTHAGGLLRKTKYDSSDETIHERQTNESYYKNHSNLYLSTLRNLETILKDEEGRRKPVVLIISDGGPEENPRYPKVISHAINNFVLHNLDAIFIFTNAPGRSAFNRVERRMAPLSRELFYNEPDDSAESFIPDLPSQQWYCEHVVKCDDRAYCGHMRSSIRSILSEPFVIPPYPILQSSKHEGKTFAPFLLRRSLEITSTYEGFGKLIYDIIS</sequence>
<dbReference type="PANTHER" id="PTHR46954">
    <property type="entry name" value="C2H2-TYPE DOMAIN-CONTAINING PROTEIN"/>
    <property type="match status" value="1"/>
</dbReference>
<evidence type="ECO:0008006" key="3">
    <source>
        <dbReference type="Google" id="ProtNLM"/>
    </source>
</evidence>
<evidence type="ECO:0000313" key="1">
    <source>
        <dbReference type="EMBL" id="KAL0818781.1"/>
    </source>
</evidence>
<gene>
    <name evidence="1" type="ORF">ABMA28_008108</name>
</gene>
<accession>A0ABD0SGY4</accession>
<dbReference type="AlphaFoldDB" id="A0ABD0SGY4"/>
<comment type="caution">
    <text evidence="1">The sequence shown here is derived from an EMBL/GenBank/DDBJ whole genome shotgun (WGS) entry which is preliminary data.</text>
</comment>
<organism evidence="1 2">
    <name type="scientific">Loxostege sticticalis</name>
    <name type="common">Beet webworm moth</name>
    <dbReference type="NCBI Taxonomy" id="481309"/>
    <lineage>
        <taxon>Eukaryota</taxon>
        <taxon>Metazoa</taxon>
        <taxon>Ecdysozoa</taxon>
        <taxon>Arthropoda</taxon>
        <taxon>Hexapoda</taxon>
        <taxon>Insecta</taxon>
        <taxon>Pterygota</taxon>
        <taxon>Neoptera</taxon>
        <taxon>Endopterygota</taxon>
        <taxon>Lepidoptera</taxon>
        <taxon>Glossata</taxon>
        <taxon>Ditrysia</taxon>
        <taxon>Pyraloidea</taxon>
        <taxon>Crambidae</taxon>
        <taxon>Pyraustinae</taxon>
        <taxon>Loxostege</taxon>
    </lineage>
</organism>
<name>A0ABD0SGY4_LOXSC</name>